<reference evidence="2 3" key="1">
    <citation type="submission" date="2018-03" db="EMBL/GenBank/DDBJ databases">
        <authorList>
            <person name="Nguyen K."/>
            <person name="Fouts D."/>
            <person name="Sutton G."/>
        </authorList>
    </citation>
    <scope>NUCLEOTIDE SEQUENCE [LARGE SCALE GENOMIC DNA]</scope>
    <source>
        <strain evidence="2 3">AU3578</strain>
    </source>
</reference>
<dbReference type="EMBL" id="PVHK01000094">
    <property type="protein sequence ID" value="PRH41826.1"/>
    <property type="molecule type" value="Genomic_DNA"/>
</dbReference>
<accession>A0A132DPL2</accession>
<dbReference type="Pfam" id="PF03270">
    <property type="entry name" value="DUF269"/>
    <property type="match status" value="1"/>
</dbReference>
<reference evidence="1" key="2">
    <citation type="submission" date="2023-07" db="EMBL/GenBank/DDBJ databases">
        <title>A collection of bacterial strains from the Burkholderia cepacia Research Laboratory and Repository.</title>
        <authorList>
            <person name="Lipuma J."/>
            <person name="Spilker T."/>
            <person name="Caverly L."/>
        </authorList>
    </citation>
    <scope>NUCLEOTIDE SEQUENCE</scope>
    <source>
        <strain evidence="1">AU44268</strain>
    </source>
</reference>
<sequence length="163" mass="18134">MADATIDTTPDAAADEALLATPFVQQLIKQLRAQDLHGTWENRSDLQLLKPFILSADERRAIPIIGDPDPETLWRLELFYAAVAVAIERETRQMVSPMMKMSHEGFGRMVLIAGRLVVVNKQLRDVHRFGFPSLEKLAAAGGKFLDDAIEMIRAYPAVAQYGA</sequence>
<organism evidence="2 3">
    <name type="scientific">Burkholderia vietnamiensis</name>
    <dbReference type="NCBI Taxonomy" id="60552"/>
    <lineage>
        <taxon>Bacteria</taxon>
        <taxon>Pseudomonadati</taxon>
        <taxon>Pseudomonadota</taxon>
        <taxon>Betaproteobacteria</taxon>
        <taxon>Burkholderiales</taxon>
        <taxon>Burkholderiaceae</taxon>
        <taxon>Burkholderia</taxon>
        <taxon>Burkholderia cepacia complex</taxon>
    </lineage>
</organism>
<dbReference type="Proteomes" id="UP001171620">
    <property type="component" value="Unassembled WGS sequence"/>
</dbReference>
<evidence type="ECO:0000313" key="2">
    <source>
        <dbReference type="EMBL" id="PRH41826.1"/>
    </source>
</evidence>
<dbReference type="AlphaFoldDB" id="A0A132DPL2"/>
<dbReference type="NCBIfam" id="TIGR02935">
    <property type="entry name" value="NifX-associated nitrogen fixation protein"/>
    <property type="match status" value="1"/>
</dbReference>
<evidence type="ECO:0000313" key="1">
    <source>
        <dbReference type="EMBL" id="MDN7799703.1"/>
    </source>
</evidence>
<dbReference type="InterPro" id="IPR004952">
    <property type="entry name" value="NifX-assoc_nitrogen_fix"/>
</dbReference>
<dbReference type="Gene3D" id="1.10.3100.20">
    <property type="entry name" value="Protein of unknown function DUF269"/>
    <property type="match status" value="1"/>
</dbReference>
<dbReference type="Proteomes" id="UP000237632">
    <property type="component" value="Unassembled WGS sequence"/>
</dbReference>
<protein>
    <submittedName>
        <fullName evidence="2">NifX-associated nitrogen fixation protein</fullName>
    </submittedName>
</protein>
<gene>
    <name evidence="2" type="ORF">C6T65_13075</name>
    <name evidence="1" type="ORF">QZM33_32770</name>
</gene>
<name>A0A132DPL2_BURVI</name>
<proteinExistence type="predicted"/>
<evidence type="ECO:0000313" key="3">
    <source>
        <dbReference type="Proteomes" id="UP000237632"/>
    </source>
</evidence>
<dbReference type="PIRSF" id="PIRSF005788">
    <property type="entry name" value="NifK"/>
    <property type="match status" value="1"/>
</dbReference>
<dbReference type="RefSeq" id="WP_014725872.1">
    <property type="nucleotide sequence ID" value="NZ_CADFEG010000017.1"/>
</dbReference>
<comment type="caution">
    <text evidence="2">The sequence shown here is derived from an EMBL/GenBank/DDBJ whole genome shotgun (WGS) entry which is preliminary data.</text>
</comment>
<dbReference type="EMBL" id="JAUJRV010000053">
    <property type="protein sequence ID" value="MDN7799703.1"/>
    <property type="molecule type" value="Genomic_DNA"/>
</dbReference>